<keyword evidence="5 7" id="KW-0378">Hydrolase</keyword>
<dbReference type="InterPro" id="IPR023091">
    <property type="entry name" value="MetalPrtase_cat_dom_sf_prd"/>
</dbReference>
<comment type="similarity">
    <text evidence="1 7">Belongs to the endoribonuclease YbeY family.</text>
</comment>
<reference evidence="8 9" key="1">
    <citation type="submission" date="2023-05" db="EMBL/GenBank/DDBJ databases">
        <title>Genome sequence of Pinibacter sp. MAH-24.</title>
        <authorList>
            <person name="Huq M.A."/>
        </authorList>
    </citation>
    <scope>NUCLEOTIDE SEQUENCE [LARGE SCALE GENOMIC DNA]</scope>
    <source>
        <strain evidence="8 9">MAH-24</strain>
    </source>
</reference>
<keyword evidence="2 7" id="KW-0540">Nuclease</keyword>
<keyword evidence="6 7" id="KW-0862">Zinc</keyword>
<dbReference type="Proteomes" id="UP001226434">
    <property type="component" value="Unassembled WGS sequence"/>
</dbReference>
<evidence type="ECO:0000256" key="7">
    <source>
        <dbReference type="HAMAP-Rule" id="MF_00009"/>
    </source>
</evidence>
<dbReference type="EC" id="3.1.-.-" evidence="7"/>
<dbReference type="PANTHER" id="PTHR46986">
    <property type="entry name" value="ENDORIBONUCLEASE YBEY, CHLOROPLASTIC"/>
    <property type="match status" value="1"/>
</dbReference>
<dbReference type="Gene3D" id="3.40.390.30">
    <property type="entry name" value="Metalloproteases ('zincins'), catalytic domain"/>
    <property type="match status" value="1"/>
</dbReference>
<comment type="caution">
    <text evidence="8">The sequence shown here is derived from an EMBL/GenBank/DDBJ whole genome shotgun (WGS) entry which is preliminary data.</text>
</comment>
<dbReference type="PANTHER" id="PTHR46986:SF1">
    <property type="entry name" value="ENDORIBONUCLEASE YBEY, CHLOROPLASTIC"/>
    <property type="match status" value="1"/>
</dbReference>
<evidence type="ECO:0000256" key="6">
    <source>
        <dbReference type="ARBA" id="ARBA00022833"/>
    </source>
</evidence>
<accession>A0ABT6RC31</accession>
<keyword evidence="7" id="KW-0690">Ribosome biogenesis</keyword>
<evidence type="ECO:0000256" key="3">
    <source>
        <dbReference type="ARBA" id="ARBA00022723"/>
    </source>
</evidence>
<evidence type="ECO:0000256" key="1">
    <source>
        <dbReference type="ARBA" id="ARBA00010875"/>
    </source>
</evidence>
<gene>
    <name evidence="7 8" type="primary">ybeY</name>
    <name evidence="8" type="ORF">QJ048_10110</name>
</gene>
<comment type="cofactor">
    <cofactor evidence="7">
        <name>Zn(2+)</name>
        <dbReference type="ChEBI" id="CHEBI:29105"/>
    </cofactor>
    <text evidence="7">Binds 1 zinc ion.</text>
</comment>
<name>A0ABT6RC31_9BACT</name>
<organism evidence="8 9">
    <name type="scientific">Pinibacter soli</name>
    <dbReference type="NCBI Taxonomy" id="3044211"/>
    <lineage>
        <taxon>Bacteria</taxon>
        <taxon>Pseudomonadati</taxon>
        <taxon>Bacteroidota</taxon>
        <taxon>Chitinophagia</taxon>
        <taxon>Chitinophagales</taxon>
        <taxon>Chitinophagaceae</taxon>
        <taxon>Pinibacter</taxon>
    </lineage>
</organism>
<evidence type="ECO:0000313" key="8">
    <source>
        <dbReference type="EMBL" id="MDI3320127.1"/>
    </source>
</evidence>
<dbReference type="NCBIfam" id="TIGR00043">
    <property type="entry name" value="rRNA maturation RNase YbeY"/>
    <property type="match status" value="1"/>
</dbReference>
<dbReference type="Pfam" id="PF02130">
    <property type="entry name" value="YbeY"/>
    <property type="match status" value="1"/>
</dbReference>
<keyword evidence="9" id="KW-1185">Reference proteome</keyword>
<dbReference type="EMBL" id="JASBRG010000006">
    <property type="protein sequence ID" value="MDI3320127.1"/>
    <property type="molecule type" value="Genomic_DNA"/>
</dbReference>
<keyword evidence="3 7" id="KW-0479">Metal-binding</keyword>
<evidence type="ECO:0000256" key="2">
    <source>
        <dbReference type="ARBA" id="ARBA00022722"/>
    </source>
</evidence>
<feature type="binding site" evidence="7">
    <location>
        <position position="123"/>
    </location>
    <ligand>
        <name>Zn(2+)</name>
        <dbReference type="ChEBI" id="CHEBI:29105"/>
        <note>catalytic</note>
    </ligand>
</feature>
<dbReference type="RefSeq" id="WP_282334225.1">
    <property type="nucleotide sequence ID" value="NZ_JASBRG010000006.1"/>
</dbReference>
<comment type="function">
    <text evidence="7">Single strand-specific metallo-endoribonuclease involved in late-stage 70S ribosome quality control and in maturation of the 3' terminus of the 16S rRNA.</text>
</comment>
<dbReference type="HAMAP" id="MF_00009">
    <property type="entry name" value="Endoribonucl_YbeY"/>
    <property type="match status" value="1"/>
</dbReference>
<protein>
    <recommendedName>
        <fullName evidence="7">Endoribonuclease YbeY</fullName>
        <ecNumber evidence="7">3.1.-.-</ecNumber>
    </recommendedName>
</protein>
<sequence length="145" mass="17351">MNKQQTPVVSFHFLEVQFTFTQRTALKQFIVGMFKKEKKPLESLNYVFCSDDYLLEINNNYLQHNYYTDIVTFELSATDKTVGDIYISIDRVKDNADNLEQSFKRELHRVIFHGALHLCGYRDKTSKEQEKMREMENKYLKLYLK</sequence>
<evidence type="ECO:0000313" key="9">
    <source>
        <dbReference type="Proteomes" id="UP001226434"/>
    </source>
</evidence>
<dbReference type="InterPro" id="IPR002036">
    <property type="entry name" value="YbeY"/>
</dbReference>
<proteinExistence type="inferred from homology"/>
<feature type="binding site" evidence="7">
    <location>
        <position position="113"/>
    </location>
    <ligand>
        <name>Zn(2+)</name>
        <dbReference type="ChEBI" id="CHEBI:29105"/>
        <note>catalytic</note>
    </ligand>
</feature>
<evidence type="ECO:0000256" key="5">
    <source>
        <dbReference type="ARBA" id="ARBA00022801"/>
    </source>
</evidence>
<keyword evidence="7" id="KW-0963">Cytoplasm</keyword>
<feature type="binding site" evidence="7">
    <location>
        <position position="117"/>
    </location>
    <ligand>
        <name>Zn(2+)</name>
        <dbReference type="ChEBI" id="CHEBI:29105"/>
        <note>catalytic</note>
    </ligand>
</feature>
<keyword evidence="4 7" id="KW-0255">Endonuclease</keyword>
<keyword evidence="7" id="KW-0698">rRNA processing</keyword>
<comment type="subcellular location">
    <subcellularLocation>
        <location evidence="7">Cytoplasm</location>
    </subcellularLocation>
</comment>
<evidence type="ECO:0000256" key="4">
    <source>
        <dbReference type="ARBA" id="ARBA00022759"/>
    </source>
</evidence>
<dbReference type="SUPFAM" id="SSF55486">
    <property type="entry name" value="Metalloproteases ('zincins'), catalytic domain"/>
    <property type="match status" value="1"/>
</dbReference>